<dbReference type="PANTHER" id="PTHR21666:SF270">
    <property type="entry name" value="MUREIN HYDROLASE ACTIVATOR ENVC"/>
    <property type="match status" value="1"/>
</dbReference>
<dbReference type="Pfam" id="PF01551">
    <property type="entry name" value="Peptidase_M23"/>
    <property type="match status" value="1"/>
</dbReference>
<accession>A0ABM8HUU3</accession>
<name>A0ABM8HUU3_9BACT</name>
<reference evidence="2 3" key="2">
    <citation type="journal article" date="2021" name="Int. J. Syst. Evol. Microbiol.">
        <title>Isolation and Polyphasic Characterization of Desulfuromonas versatilis sp. Nov., an Electrogenic Bacteria Capable of Versatile Metabolism Isolated from a Graphene Oxide-Reducing Enrichment Culture.</title>
        <authorList>
            <person name="Xie L."/>
            <person name="Yoshida N."/>
            <person name="Ishii S."/>
            <person name="Meng L."/>
        </authorList>
    </citation>
    <scope>NUCLEOTIDE SEQUENCE [LARGE SCALE GENOMIC DNA]</scope>
    <source>
        <strain evidence="2 3">NIT-T3</strain>
    </source>
</reference>
<dbReference type="InterPro" id="IPR011055">
    <property type="entry name" value="Dup_hybrid_motif"/>
</dbReference>
<gene>
    <name evidence="2" type="ORF">DESUT3_28230</name>
</gene>
<dbReference type="PANTHER" id="PTHR21666">
    <property type="entry name" value="PEPTIDASE-RELATED"/>
    <property type="match status" value="1"/>
</dbReference>
<evidence type="ECO:0000259" key="1">
    <source>
        <dbReference type="Pfam" id="PF01551"/>
    </source>
</evidence>
<sequence length="280" mass="30130">MKSLLLTVLFLLPLACLAGELRLTPSAVEAGGVALLRWEGATPSSATVRFRGQIIDLAPTPEGAMALLGTDLELPPGTYPLEVALLDRQGATSNWRLDLVVRSASHPEERLTLPEEMVSPQDPKVLKRIARERAQLQKLFATQSSPRALSRFALPVNDPLGSPFGLRRILNGKPRSPHAGVDFRSPRGTAVQAPAPGSVAFSGELYYTGKTVILDHGGGLFSLYAHLDEIRCREGDPLEAGQVLGLVGSTGRSTGPHLHWGAKLRSERIDPLALHRLLGE</sequence>
<proteinExistence type="predicted"/>
<dbReference type="Gene3D" id="2.70.70.10">
    <property type="entry name" value="Glucose Permease (Domain IIA)"/>
    <property type="match status" value="1"/>
</dbReference>
<dbReference type="Proteomes" id="UP001319827">
    <property type="component" value="Chromosome"/>
</dbReference>
<evidence type="ECO:0000313" key="2">
    <source>
        <dbReference type="EMBL" id="BCR05754.1"/>
    </source>
</evidence>
<feature type="domain" description="M23ase beta-sheet core" evidence="1">
    <location>
        <begin position="177"/>
        <end position="271"/>
    </location>
</feature>
<protein>
    <recommendedName>
        <fullName evidence="1">M23ase beta-sheet core domain-containing protein</fullName>
    </recommendedName>
</protein>
<keyword evidence="3" id="KW-1185">Reference proteome</keyword>
<dbReference type="EMBL" id="AP024355">
    <property type="protein sequence ID" value="BCR05754.1"/>
    <property type="molecule type" value="Genomic_DNA"/>
</dbReference>
<dbReference type="RefSeq" id="WP_221249159.1">
    <property type="nucleotide sequence ID" value="NZ_AP024355.1"/>
</dbReference>
<dbReference type="InterPro" id="IPR050570">
    <property type="entry name" value="Cell_wall_metabolism_enzyme"/>
</dbReference>
<dbReference type="CDD" id="cd12797">
    <property type="entry name" value="M23_peptidase"/>
    <property type="match status" value="1"/>
</dbReference>
<dbReference type="Gene3D" id="2.60.40.1590">
    <property type="entry name" value="Peptidoglycan hydrolase domains"/>
    <property type="match status" value="1"/>
</dbReference>
<dbReference type="SUPFAM" id="SSF51261">
    <property type="entry name" value="Duplicated hybrid motif"/>
    <property type="match status" value="1"/>
</dbReference>
<organism evidence="2 3">
    <name type="scientific">Desulfuromonas versatilis</name>
    <dbReference type="NCBI Taxonomy" id="2802975"/>
    <lineage>
        <taxon>Bacteria</taxon>
        <taxon>Pseudomonadati</taxon>
        <taxon>Thermodesulfobacteriota</taxon>
        <taxon>Desulfuromonadia</taxon>
        <taxon>Desulfuromonadales</taxon>
        <taxon>Desulfuromonadaceae</taxon>
        <taxon>Desulfuromonas</taxon>
    </lineage>
</organism>
<reference evidence="2 3" key="1">
    <citation type="journal article" date="2016" name="C (Basel)">
        <title>Selective Growth of and Electricity Production by Marine Exoelectrogenic Bacteria in Self-Aggregated Hydrogel of Microbially Reduced Graphene Oxide.</title>
        <authorList>
            <person name="Yoshida N."/>
            <person name="Goto Y."/>
            <person name="Miyata Y."/>
        </authorList>
    </citation>
    <scope>NUCLEOTIDE SEQUENCE [LARGE SCALE GENOMIC DNA]</scope>
    <source>
        <strain evidence="2 3">NIT-T3</strain>
    </source>
</reference>
<evidence type="ECO:0000313" key="3">
    <source>
        <dbReference type="Proteomes" id="UP001319827"/>
    </source>
</evidence>
<dbReference type="InterPro" id="IPR016047">
    <property type="entry name" value="M23ase_b-sheet_dom"/>
</dbReference>